<dbReference type="RefSeq" id="WP_103077054.1">
    <property type="nucleotide sequence ID" value="NZ_AZRN01000021.1"/>
</dbReference>
<dbReference type="SMART" id="SM00861">
    <property type="entry name" value="Transket_pyr"/>
    <property type="match status" value="1"/>
</dbReference>
<protein>
    <submittedName>
        <fullName evidence="6">Pyruvate dehydrogenase subunit beta</fullName>
    </submittedName>
</protein>
<dbReference type="Gene3D" id="3.40.50.920">
    <property type="match status" value="1"/>
</dbReference>
<dbReference type="PANTHER" id="PTHR43257">
    <property type="entry name" value="PYRUVATE DEHYDROGENASE E1 COMPONENT BETA SUBUNIT"/>
    <property type="match status" value="1"/>
</dbReference>
<evidence type="ECO:0000256" key="3">
    <source>
        <dbReference type="ARBA" id="ARBA00023052"/>
    </source>
</evidence>
<dbReference type="InterPro" id="IPR009014">
    <property type="entry name" value="Transketo_C/PFOR_II"/>
</dbReference>
<dbReference type="PANTHER" id="PTHR43257:SF2">
    <property type="entry name" value="PYRUVATE DEHYDROGENASE E1 COMPONENT SUBUNIT BETA"/>
    <property type="match status" value="1"/>
</dbReference>
<dbReference type="Gene3D" id="3.40.50.970">
    <property type="match status" value="1"/>
</dbReference>
<gene>
    <name evidence="6" type="ORF">X927_05465</name>
</gene>
<dbReference type="CDD" id="cd07036">
    <property type="entry name" value="TPP_PYR_E1-PDHc-beta_like"/>
    <property type="match status" value="1"/>
</dbReference>
<dbReference type="Proteomes" id="UP000236604">
    <property type="component" value="Unassembled WGS sequence"/>
</dbReference>
<evidence type="ECO:0000256" key="1">
    <source>
        <dbReference type="ARBA" id="ARBA00001964"/>
    </source>
</evidence>
<evidence type="ECO:0000313" key="6">
    <source>
        <dbReference type="EMBL" id="PNR99425.1"/>
    </source>
</evidence>
<dbReference type="SUPFAM" id="SSF52922">
    <property type="entry name" value="TK C-terminal domain-like"/>
    <property type="match status" value="1"/>
</dbReference>
<dbReference type="Pfam" id="PF02779">
    <property type="entry name" value="Transket_pyr"/>
    <property type="match status" value="1"/>
</dbReference>
<reference evidence="6 7" key="1">
    <citation type="submission" date="2013-12" db="EMBL/GenBank/DDBJ databases">
        <title>Comparative genomics of Petrotoga isolates.</title>
        <authorList>
            <person name="Nesbo C.L."/>
            <person name="Charchuk R."/>
            <person name="Chow K."/>
        </authorList>
    </citation>
    <scope>NUCLEOTIDE SEQUENCE [LARGE SCALE GENOMIC DNA]</scope>
    <source>
        <strain evidence="6 7">DSM 14811</strain>
    </source>
</reference>
<evidence type="ECO:0000256" key="2">
    <source>
        <dbReference type="ARBA" id="ARBA00023002"/>
    </source>
</evidence>
<evidence type="ECO:0000313" key="7">
    <source>
        <dbReference type="Proteomes" id="UP000236604"/>
    </source>
</evidence>
<accession>A0A2K1P9F2</accession>
<dbReference type="EMBL" id="AZRN01000021">
    <property type="protein sequence ID" value="PNR99425.1"/>
    <property type="molecule type" value="Genomic_DNA"/>
</dbReference>
<dbReference type="InterPro" id="IPR005475">
    <property type="entry name" value="Transketolase-like_Pyr-bd"/>
</dbReference>
<evidence type="ECO:0000256" key="4">
    <source>
        <dbReference type="ARBA" id="ARBA00065222"/>
    </source>
</evidence>
<dbReference type="Pfam" id="PF02780">
    <property type="entry name" value="Transketolase_C"/>
    <property type="match status" value="1"/>
</dbReference>
<comment type="cofactor">
    <cofactor evidence="1">
        <name>thiamine diphosphate</name>
        <dbReference type="ChEBI" id="CHEBI:58937"/>
    </cofactor>
</comment>
<dbReference type="AlphaFoldDB" id="A0A2K1P9F2"/>
<dbReference type="NCBIfam" id="NF006667">
    <property type="entry name" value="PRK09212.1"/>
    <property type="match status" value="1"/>
</dbReference>
<keyword evidence="7" id="KW-1185">Reference proteome</keyword>
<feature type="domain" description="Transketolase-like pyrimidine-binding" evidence="5">
    <location>
        <begin position="4"/>
        <end position="176"/>
    </location>
</feature>
<sequence length="323" mass="34799">MREVMFVQALGEAMAEEMERDPRVILMGEDVQLGAFGQTRGLVERFGPGRVRNTPLAEVGFTGAGIGAAASGLRPVVNIMMANFLYVTMDQIVNQLAKLRYMSGGQVDFPIVIWATTGAGGSAAAQHSDNPAAMFVNVPGLKIVKPGNPYDVKGLMKSSIRSNSPIIFFEETTLGMMKQPIPDEEYTVPIGKGEVKREGTDITVVAIGCMVSQALSAAEKLEKEGISVEVVDPRTLVPLDKDIILNSVAKTGKVVVCDDAPPLCSVASEISATINEEGFDFLKAPVARVTREHVPVPFSPPMEKFVLPNEEKIINKVKEVAKR</sequence>
<dbReference type="GO" id="GO:0016491">
    <property type="term" value="F:oxidoreductase activity"/>
    <property type="evidence" value="ECO:0007669"/>
    <property type="project" value="UniProtKB-KW"/>
</dbReference>
<keyword evidence="2" id="KW-0560">Oxidoreductase</keyword>
<comment type="subunit">
    <text evidence="4">Heterotetramer of two alpha and two beta chains. Directly associated with ODBA in the E1 complex.</text>
</comment>
<evidence type="ECO:0000259" key="5">
    <source>
        <dbReference type="SMART" id="SM00861"/>
    </source>
</evidence>
<dbReference type="InterPro" id="IPR033248">
    <property type="entry name" value="Transketolase_C"/>
</dbReference>
<keyword evidence="3" id="KW-0786">Thiamine pyrophosphate</keyword>
<dbReference type="FunFam" id="3.40.50.920:FF:000001">
    <property type="entry name" value="Pyruvate dehydrogenase E1 beta subunit"/>
    <property type="match status" value="1"/>
</dbReference>
<organism evidence="6 7">
    <name type="scientific">Petrotoga mexicana DSM 14811</name>
    <dbReference type="NCBI Taxonomy" id="1122954"/>
    <lineage>
        <taxon>Bacteria</taxon>
        <taxon>Thermotogati</taxon>
        <taxon>Thermotogota</taxon>
        <taxon>Thermotogae</taxon>
        <taxon>Petrotogales</taxon>
        <taxon>Petrotogaceae</taxon>
        <taxon>Petrotoga</taxon>
    </lineage>
</organism>
<proteinExistence type="predicted"/>
<name>A0A2K1P9F2_9BACT</name>
<keyword evidence="6" id="KW-0670">Pyruvate</keyword>
<dbReference type="FunFam" id="3.40.50.970:FF:000001">
    <property type="entry name" value="Pyruvate dehydrogenase E1 beta subunit"/>
    <property type="match status" value="1"/>
</dbReference>
<comment type="caution">
    <text evidence="6">The sequence shown here is derived from an EMBL/GenBank/DDBJ whole genome shotgun (WGS) entry which is preliminary data.</text>
</comment>
<dbReference type="InterPro" id="IPR029061">
    <property type="entry name" value="THDP-binding"/>
</dbReference>
<dbReference type="SUPFAM" id="SSF52518">
    <property type="entry name" value="Thiamin diphosphate-binding fold (THDP-binding)"/>
    <property type="match status" value="1"/>
</dbReference>